<dbReference type="InterPro" id="IPR050707">
    <property type="entry name" value="HTH_MetabolicPath_Reg"/>
</dbReference>
<dbReference type="GO" id="GO:0003700">
    <property type="term" value="F:DNA-binding transcription factor activity"/>
    <property type="evidence" value="ECO:0007669"/>
    <property type="project" value="TreeGrafter"/>
</dbReference>
<dbReference type="InterPro" id="IPR029016">
    <property type="entry name" value="GAF-like_dom_sf"/>
</dbReference>
<keyword evidence="1" id="KW-0805">Transcription regulation</keyword>
<protein>
    <submittedName>
        <fullName evidence="6">IclR family transcriptional regulator</fullName>
    </submittedName>
</protein>
<evidence type="ECO:0000256" key="3">
    <source>
        <dbReference type="ARBA" id="ARBA00023163"/>
    </source>
</evidence>
<dbReference type="STRING" id="1646377.BS640_06890"/>
<dbReference type="PANTHER" id="PTHR30136:SF35">
    <property type="entry name" value="HTH-TYPE TRANSCRIPTIONAL REGULATOR RV1719"/>
    <property type="match status" value="1"/>
</dbReference>
<dbReference type="Gene3D" id="1.10.10.10">
    <property type="entry name" value="Winged helix-like DNA-binding domain superfamily/Winged helix DNA-binding domain"/>
    <property type="match status" value="1"/>
</dbReference>
<evidence type="ECO:0000256" key="1">
    <source>
        <dbReference type="ARBA" id="ARBA00023015"/>
    </source>
</evidence>
<keyword evidence="3" id="KW-0804">Transcription</keyword>
<feature type="domain" description="HTH iclR-type" evidence="4">
    <location>
        <begin position="10"/>
        <end position="70"/>
    </location>
</feature>
<dbReference type="PANTHER" id="PTHR30136">
    <property type="entry name" value="HELIX-TURN-HELIX TRANSCRIPTIONAL REGULATOR, ICLR FAMILY"/>
    <property type="match status" value="1"/>
</dbReference>
<reference evidence="6 7" key="1">
    <citation type="journal article" date="2017" name="Int. J. Syst. Evol. Microbiol.">
        <title>Rouxiella badensis sp. nov. and Rouxiella silvae sp. nov. isolated from peat bog soil in Germany and emendation of the genus description.</title>
        <authorList>
            <person name="Le Fleche-Mateos A."/>
            <person name="Kugler J.H."/>
            <person name="Hansen S.H."/>
            <person name="Syldatk C."/>
            <person name="Hausmann R."/>
            <person name="Lomprez F."/>
            <person name="Vandenbogaert M."/>
            <person name="Manuguerra J.C."/>
            <person name="Grimont P.A."/>
        </authorList>
    </citation>
    <scope>NUCLEOTIDE SEQUENCE [LARGE SCALE GENOMIC DNA]</scope>
    <source>
        <strain evidence="6 7">DSM 100043</strain>
    </source>
</reference>
<accession>A0A1X0WHR0</accession>
<dbReference type="InterPro" id="IPR014757">
    <property type="entry name" value="Tscrpt_reg_IclR_C"/>
</dbReference>
<dbReference type="RefSeq" id="WP_017492041.1">
    <property type="nucleotide sequence ID" value="NZ_CAUQAZ010000029.1"/>
</dbReference>
<dbReference type="GO" id="GO:0003677">
    <property type="term" value="F:DNA binding"/>
    <property type="evidence" value="ECO:0007669"/>
    <property type="project" value="UniProtKB-KW"/>
</dbReference>
<evidence type="ECO:0000259" key="5">
    <source>
        <dbReference type="PROSITE" id="PS51078"/>
    </source>
</evidence>
<dbReference type="SMART" id="SM00346">
    <property type="entry name" value="HTH_ICLR"/>
    <property type="match status" value="1"/>
</dbReference>
<evidence type="ECO:0000256" key="2">
    <source>
        <dbReference type="ARBA" id="ARBA00023125"/>
    </source>
</evidence>
<proteinExistence type="predicted"/>
<dbReference type="InterPro" id="IPR036390">
    <property type="entry name" value="WH_DNA-bd_sf"/>
</dbReference>
<gene>
    <name evidence="6" type="ORF">BS640_06890</name>
</gene>
<dbReference type="Pfam" id="PF01614">
    <property type="entry name" value="IclR_C"/>
    <property type="match status" value="1"/>
</dbReference>
<dbReference type="SUPFAM" id="SSF46785">
    <property type="entry name" value="Winged helix' DNA-binding domain"/>
    <property type="match status" value="1"/>
</dbReference>
<dbReference type="InterPro" id="IPR036388">
    <property type="entry name" value="WH-like_DNA-bd_sf"/>
</dbReference>
<dbReference type="EMBL" id="MRWE01000008">
    <property type="protein sequence ID" value="ORJ26290.1"/>
    <property type="molecule type" value="Genomic_DNA"/>
</dbReference>
<feature type="domain" description="IclR-ED" evidence="5">
    <location>
        <begin position="64"/>
        <end position="247"/>
    </location>
</feature>
<keyword evidence="7" id="KW-1185">Reference proteome</keyword>
<evidence type="ECO:0000313" key="6">
    <source>
        <dbReference type="EMBL" id="ORJ26290.1"/>
    </source>
</evidence>
<organism evidence="6 7">
    <name type="scientific">Rouxiella badensis</name>
    <dbReference type="NCBI Taxonomy" id="1646377"/>
    <lineage>
        <taxon>Bacteria</taxon>
        <taxon>Pseudomonadati</taxon>
        <taxon>Pseudomonadota</taxon>
        <taxon>Gammaproteobacteria</taxon>
        <taxon>Enterobacterales</taxon>
        <taxon>Yersiniaceae</taxon>
        <taxon>Rouxiella</taxon>
    </lineage>
</organism>
<dbReference type="Pfam" id="PF09339">
    <property type="entry name" value="HTH_IclR"/>
    <property type="match status" value="1"/>
</dbReference>
<sequence length="247" mass="26809">MSEESDKNGKQVIARAAEVLRALEKSRVGMSLAQLARETDLPRTTVHRLVNALEAQQLVQNAHDGIKLGPALARMAAAAHTDFVTIARPAVEALGRRTRETVDVSVYRNLHAISVDQYASDQELRVVSAVGTAFPAHCTALGKAILAQLPDEFLLKAVSLNLEARTRQTLTTREALLEDIAQTQRRGYALDIEEHARGVCGIGVCFKTGHSDFYAISLAVPALRFEDESASLIAALLKCKAEIDSLL</sequence>
<keyword evidence="2" id="KW-0238">DNA-binding</keyword>
<dbReference type="Gene3D" id="3.30.450.40">
    <property type="match status" value="1"/>
</dbReference>
<name>A0A1X0WHR0_9GAMM</name>
<dbReference type="GeneID" id="93565421"/>
<dbReference type="AlphaFoldDB" id="A0A1X0WHR0"/>
<comment type="caution">
    <text evidence="6">The sequence shown here is derived from an EMBL/GenBank/DDBJ whole genome shotgun (WGS) entry which is preliminary data.</text>
</comment>
<evidence type="ECO:0000313" key="7">
    <source>
        <dbReference type="Proteomes" id="UP000192536"/>
    </source>
</evidence>
<dbReference type="GO" id="GO:0045892">
    <property type="term" value="P:negative regulation of DNA-templated transcription"/>
    <property type="evidence" value="ECO:0007669"/>
    <property type="project" value="TreeGrafter"/>
</dbReference>
<evidence type="ECO:0000259" key="4">
    <source>
        <dbReference type="PROSITE" id="PS51077"/>
    </source>
</evidence>
<dbReference type="PROSITE" id="PS51077">
    <property type="entry name" value="HTH_ICLR"/>
    <property type="match status" value="1"/>
</dbReference>
<dbReference type="Proteomes" id="UP000192536">
    <property type="component" value="Unassembled WGS sequence"/>
</dbReference>
<dbReference type="PROSITE" id="PS51078">
    <property type="entry name" value="ICLR_ED"/>
    <property type="match status" value="1"/>
</dbReference>
<dbReference type="SUPFAM" id="SSF55781">
    <property type="entry name" value="GAF domain-like"/>
    <property type="match status" value="1"/>
</dbReference>
<dbReference type="InterPro" id="IPR005471">
    <property type="entry name" value="Tscrpt_reg_IclR_N"/>
</dbReference>